<organism evidence="1 2">
    <name type="scientific">Pseudomonas fluorescens</name>
    <dbReference type="NCBI Taxonomy" id="294"/>
    <lineage>
        <taxon>Bacteria</taxon>
        <taxon>Pseudomonadati</taxon>
        <taxon>Pseudomonadota</taxon>
        <taxon>Gammaproteobacteria</taxon>
        <taxon>Pseudomonadales</taxon>
        <taxon>Pseudomonadaceae</taxon>
        <taxon>Pseudomonas</taxon>
    </lineage>
</organism>
<proteinExistence type="predicted"/>
<gene>
    <name evidence="1" type="ORF">C7A10_02720</name>
</gene>
<sequence length="63" mass="6708">MGAVWHGFDVTRCIFLENFIALMVTIDANDGPAGGTTTAAVMAFAAVRWGAGQTPVLQRLRRG</sequence>
<protein>
    <submittedName>
        <fullName evidence="1">Uncharacterized protein</fullName>
    </submittedName>
</protein>
<name>A0A2T0IGU9_PSEFL</name>
<evidence type="ECO:0000313" key="1">
    <source>
        <dbReference type="EMBL" id="PRW94565.1"/>
    </source>
</evidence>
<reference evidence="1 2" key="1">
    <citation type="submission" date="2018-03" db="EMBL/GenBank/DDBJ databases">
        <title>Blue discolouration in mozzarella cheese caused by Pseudomonas fluorescens.</title>
        <authorList>
            <person name="Chiesa F."/>
            <person name="Dalmasso A."/>
            <person name="Lomonaco S."/>
        </authorList>
    </citation>
    <scope>NUCLEOTIDE SEQUENCE [LARGE SCALE GENOMIC DNA]</scope>
    <source>
        <strain evidence="1 2">11293</strain>
    </source>
</reference>
<comment type="caution">
    <text evidence="1">The sequence shown here is derived from an EMBL/GenBank/DDBJ whole genome shotgun (WGS) entry which is preliminary data.</text>
</comment>
<dbReference type="EMBL" id="PVUH01000002">
    <property type="protein sequence ID" value="PRW94565.1"/>
    <property type="molecule type" value="Genomic_DNA"/>
</dbReference>
<dbReference type="Proteomes" id="UP000239731">
    <property type="component" value="Unassembled WGS sequence"/>
</dbReference>
<accession>A0A2T0IGU9</accession>
<dbReference type="AlphaFoldDB" id="A0A2T0IGU9"/>
<evidence type="ECO:0000313" key="2">
    <source>
        <dbReference type="Proteomes" id="UP000239731"/>
    </source>
</evidence>